<feature type="compositionally biased region" description="Polar residues" evidence="1">
    <location>
        <begin position="67"/>
        <end position="77"/>
    </location>
</feature>
<sequence length="92" mass="10931">MPLTLFASVTLSVALVLSSDRRPLQHRRVIIEKQFDSYLYFEQKRTQPQIQKQTILKRSTVEEQKNNLKQRARTNPTRIPLKMPTRGHTQHY</sequence>
<evidence type="ECO:0008006" key="5">
    <source>
        <dbReference type="Google" id="ProtNLM"/>
    </source>
</evidence>
<dbReference type="AlphaFoldDB" id="A0AAV4X2R3"/>
<keyword evidence="4" id="KW-1185">Reference proteome</keyword>
<feature type="signal peptide" evidence="2">
    <location>
        <begin position="1"/>
        <end position="18"/>
    </location>
</feature>
<gene>
    <name evidence="3" type="ORF">CDAR_553221</name>
</gene>
<comment type="caution">
    <text evidence="3">The sequence shown here is derived from an EMBL/GenBank/DDBJ whole genome shotgun (WGS) entry which is preliminary data.</text>
</comment>
<proteinExistence type="predicted"/>
<keyword evidence="2" id="KW-0732">Signal</keyword>
<reference evidence="3 4" key="1">
    <citation type="submission" date="2021-06" db="EMBL/GenBank/DDBJ databases">
        <title>Caerostris darwini draft genome.</title>
        <authorList>
            <person name="Kono N."/>
            <person name="Arakawa K."/>
        </authorList>
    </citation>
    <scope>NUCLEOTIDE SEQUENCE [LARGE SCALE GENOMIC DNA]</scope>
</reference>
<evidence type="ECO:0000313" key="3">
    <source>
        <dbReference type="EMBL" id="GIY88306.1"/>
    </source>
</evidence>
<organism evidence="3 4">
    <name type="scientific">Caerostris darwini</name>
    <dbReference type="NCBI Taxonomy" id="1538125"/>
    <lineage>
        <taxon>Eukaryota</taxon>
        <taxon>Metazoa</taxon>
        <taxon>Ecdysozoa</taxon>
        <taxon>Arthropoda</taxon>
        <taxon>Chelicerata</taxon>
        <taxon>Arachnida</taxon>
        <taxon>Araneae</taxon>
        <taxon>Araneomorphae</taxon>
        <taxon>Entelegynae</taxon>
        <taxon>Araneoidea</taxon>
        <taxon>Araneidae</taxon>
        <taxon>Caerostris</taxon>
    </lineage>
</organism>
<protein>
    <recommendedName>
        <fullName evidence="5">Secreted protein</fullName>
    </recommendedName>
</protein>
<evidence type="ECO:0000256" key="2">
    <source>
        <dbReference type="SAM" id="SignalP"/>
    </source>
</evidence>
<dbReference type="EMBL" id="BPLQ01015475">
    <property type="protein sequence ID" value="GIY88306.1"/>
    <property type="molecule type" value="Genomic_DNA"/>
</dbReference>
<feature type="region of interest" description="Disordered" evidence="1">
    <location>
        <begin position="63"/>
        <end position="92"/>
    </location>
</feature>
<dbReference type="Proteomes" id="UP001054837">
    <property type="component" value="Unassembled WGS sequence"/>
</dbReference>
<evidence type="ECO:0000256" key="1">
    <source>
        <dbReference type="SAM" id="MobiDB-lite"/>
    </source>
</evidence>
<accession>A0AAV4X2R3</accession>
<evidence type="ECO:0000313" key="4">
    <source>
        <dbReference type="Proteomes" id="UP001054837"/>
    </source>
</evidence>
<feature type="chain" id="PRO_5043338214" description="Secreted protein" evidence="2">
    <location>
        <begin position="19"/>
        <end position="92"/>
    </location>
</feature>
<name>A0AAV4X2R3_9ARAC</name>